<dbReference type="Proteomes" id="UP000241769">
    <property type="component" value="Unassembled WGS sequence"/>
</dbReference>
<dbReference type="EMBL" id="MDYQ01000221">
    <property type="protein sequence ID" value="PRP78464.1"/>
    <property type="molecule type" value="Genomic_DNA"/>
</dbReference>
<evidence type="ECO:0000256" key="1">
    <source>
        <dbReference type="SAM" id="MobiDB-lite"/>
    </source>
</evidence>
<evidence type="ECO:0000313" key="3">
    <source>
        <dbReference type="Proteomes" id="UP000241769"/>
    </source>
</evidence>
<protein>
    <submittedName>
        <fullName evidence="2">Uncharacterized protein</fullName>
    </submittedName>
</protein>
<keyword evidence="3" id="KW-1185">Reference proteome</keyword>
<dbReference type="AlphaFoldDB" id="A0A2P6N3F6"/>
<dbReference type="InParanoid" id="A0A2P6N3F6"/>
<organism evidence="2 3">
    <name type="scientific">Planoprotostelium fungivorum</name>
    <dbReference type="NCBI Taxonomy" id="1890364"/>
    <lineage>
        <taxon>Eukaryota</taxon>
        <taxon>Amoebozoa</taxon>
        <taxon>Evosea</taxon>
        <taxon>Variosea</taxon>
        <taxon>Cavosteliida</taxon>
        <taxon>Cavosteliaceae</taxon>
        <taxon>Planoprotostelium</taxon>
    </lineage>
</organism>
<feature type="region of interest" description="Disordered" evidence="1">
    <location>
        <begin position="1"/>
        <end position="21"/>
    </location>
</feature>
<comment type="caution">
    <text evidence="2">The sequence shown here is derived from an EMBL/GenBank/DDBJ whole genome shotgun (WGS) entry which is preliminary data.</text>
</comment>
<proteinExistence type="predicted"/>
<accession>A0A2P6N3F6</accession>
<evidence type="ECO:0000313" key="2">
    <source>
        <dbReference type="EMBL" id="PRP78464.1"/>
    </source>
</evidence>
<gene>
    <name evidence="2" type="ORF">PROFUN_13641</name>
</gene>
<reference evidence="2 3" key="1">
    <citation type="journal article" date="2018" name="Genome Biol. Evol.">
        <title>Multiple Roots of Fruiting Body Formation in Amoebozoa.</title>
        <authorList>
            <person name="Hillmann F."/>
            <person name="Forbes G."/>
            <person name="Novohradska S."/>
            <person name="Ferling I."/>
            <person name="Riege K."/>
            <person name="Groth M."/>
            <person name="Westermann M."/>
            <person name="Marz M."/>
            <person name="Spaller T."/>
            <person name="Winckler T."/>
            <person name="Schaap P."/>
            <person name="Glockner G."/>
        </authorList>
    </citation>
    <scope>NUCLEOTIDE SEQUENCE [LARGE SCALE GENOMIC DNA]</scope>
    <source>
        <strain evidence="2 3">Jena</strain>
    </source>
</reference>
<sequence length="89" mass="10024">MSEKVGGHSLPNGTPTTDNKYVADNSRWKATGPGYSVSYNYLGERPNGSTISTQTTQSEYRARERLQMFCRGLPNKTQETSIQCEERCR</sequence>
<name>A0A2P6N3F6_9EUKA</name>